<sequence length="629" mass="70639">MHPGIQSWKNLVVYAFNVFSIPILIKTLFSPWKMDKITGQQYVFIEKVAFFIISRVLGFVARIFLIALGLVFTIFVILTFPLFLFLPIKITSESLQNLGSFGATLSYGDTYTLNLHSRDIISPAGEEIYGKEKAFRMIERGLSKNNNHNVLLVGDTGTGKSTLVSYLGRLGQSGLSFPGIRYHRVVELFTEGITLPDFDKCLYEAAKAGNIILVIKNIHAYETLYERLIPYLQTPRLGIITTTDLLNYDQVLKKYPEFLSKFEKVDLMQPNAEEILAILKNNASRLKISIEPEALLEIVRLADRLIANQSEPERSLLILEELQSFRKTITVADVRQIVSDKTNIPVGAIGADEKKVLLELEESMRKKIVGQDEAVKDVSKALRRLRTGIADHSKPAGSFLFLGPTGVGKTYTAKILAESYFGRKNAMIRFDMSEFSLPASVTIFTERLATVIEEAPFSLVFFDELEKSNSQIHNLFLQILDEGRLTRNSGREVSFKDAIIIATSNAGSVDIITNPNIEKKVLIDSLIKKGIFAPEFLNRFNDVVLFKPLNRAEVRKVAELLLTEFAERLQEDKKITLIITDALIDRISIAGFDPEFGARPIKRAIEEIVENKIADYIMAGNTGDSIKIL</sequence>
<dbReference type="SUPFAM" id="SSF52540">
    <property type="entry name" value="P-loop containing nucleoside triphosphate hydrolases"/>
    <property type="match status" value="2"/>
</dbReference>
<dbReference type="InterPro" id="IPR027417">
    <property type="entry name" value="P-loop_NTPase"/>
</dbReference>
<protein>
    <recommendedName>
        <fullName evidence="9">Sigma-54 factor interaction domain-containing protein</fullName>
    </recommendedName>
</protein>
<accession>A0A1F6WZY1</accession>
<organism evidence="7 8">
    <name type="scientific">Candidatus Nomurabacteria bacterium RIFCSPLOWO2_01_FULL_36_16</name>
    <dbReference type="NCBI Taxonomy" id="1801767"/>
    <lineage>
        <taxon>Bacteria</taxon>
        <taxon>Candidatus Nomuraibacteriota</taxon>
    </lineage>
</organism>
<evidence type="ECO:0000313" key="8">
    <source>
        <dbReference type="Proteomes" id="UP000177001"/>
    </source>
</evidence>
<dbReference type="GO" id="GO:0005737">
    <property type="term" value="C:cytoplasm"/>
    <property type="evidence" value="ECO:0007669"/>
    <property type="project" value="TreeGrafter"/>
</dbReference>
<reference evidence="7 8" key="1">
    <citation type="journal article" date="2016" name="Nat. Commun.">
        <title>Thousands of microbial genomes shed light on interconnected biogeochemical processes in an aquifer system.</title>
        <authorList>
            <person name="Anantharaman K."/>
            <person name="Brown C.T."/>
            <person name="Hug L.A."/>
            <person name="Sharon I."/>
            <person name="Castelle C.J."/>
            <person name="Probst A.J."/>
            <person name="Thomas B.C."/>
            <person name="Singh A."/>
            <person name="Wilkins M.J."/>
            <person name="Karaoz U."/>
            <person name="Brodie E.L."/>
            <person name="Williams K.H."/>
            <person name="Hubbard S.S."/>
            <person name="Banfield J.F."/>
        </authorList>
    </citation>
    <scope>NUCLEOTIDE SEQUENCE [LARGE SCALE GENOMIC DNA]</scope>
</reference>
<dbReference type="GO" id="GO:0034605">
    <property type="term" value="P:cellular response to heat"/>
    <property type="evidence" value="ECO:0007669"/>
    <property type="project" value="TreeGrafter"/>
</dbReference>
<dbReference type="PANTHER" id="PTHR11638:SF18">
    <property type="entry name" value="HEAT SHOCK PROTEIN 104"/>
    <property type="match status" value="1"/>
</dbReference>
<dbReference type="InterPro" id="IPR003593">
    <property type="entry name" value="AAA+_ATPase"/>
</dbReference>
<comment type="caution">
    <text evidence="7">The sequence shown here is derived from an EMBL/GenBank/DDBJ whole genome shotgun (WGS) entry which is preliminary data.</text>
</comment>
<dbReference type="InterPro" id="IPR019489">
    <property type="entry name" value="Clp_ATPase_C"/>
</dbReference>
<feature type="domain" description="AAA+ ATPase" evidence="5">
    <location>
        <begin position="395"/>
        <end position="550"/>
    </location>
</feature>
<evidence type="ECO:0000313" key="7">
    <source>
        <dbReference type="EMBL" id="OGI87456.1"/>
    </source>
</evidence>
<feature type="transmembrane region" description="Helical" evidence="4">
    <location>
        <begin position="63"/>
        <end position="86"/>
    </location>
</feature>
<dbReference type="Gene3D" id="1.10.8.60">
    <property type="match status" value="1"/>
</dbReference>
<feature type="domain" description="AAA+ ATPase" evidence="5">
    <location>
        <begin position="146"/>
        <end position="373"/>
    </location>
</feature>
<dbReference type="AlphaFoldDB" id="A0A1F6WZY1"/>
<proteinExistence type="predicted"/>
<evidence type="ECO:0000256" key="3">
    <source>
        <dbReference type="ARBA" id="ARBA00023186"/>
    </source>
</evidence>
<keyword evidence="1" id="KW-0547">Nucleotide-binding</keyword>
<gene>
    <name evidence="7" type="ORF">A3A91_02130</name>
</gene>
<dbReference type="Proteomes" id="UP000177001">
    <property type="component" value="Unassembled WGS sequence"/>
</dbReference>
<dbReference type="GO" id="GO:0005524">
    <property type="term" value="F:ATP binding"/>
    <property type="evidence" value="ECO:0007669"/>
    <property type="project" value="UniProtKB-KW"/>
</dbReference>
<dbReference type="EMBL" id="MFUR01000002">
    <property type="protein sequence ID" value="OGI87456.1"/>
    <property type="molecule type" value="Genomic_DNA"/>
</dbReference>
<dbReference type="PROSITE" id="PS00675">
    <property type="entry name" value="SIGMA54_INTERACT_1"/>
    <property type="match status" value="1"/>
</dbReference>
<keyword evidence="4" id="KW-0472">Membrane</keyword>
<dbReference type="Gene3D" id="3.40.50.300">
    <property type="entry name" value="P-loop containing nucleotide triphosphate hydrolases"/>
    <property type="match status" value="2"/>
</dbReference>
<feature type="domain" description="Clp ATPase C-terminal" evidence="6">
    <location>
        <begin position="549"/>
        <end position="628"/>
    </location>
</feature>
<evidence type="ECO:0008006" key="9">
    <source>
        <dbReference type="Google" id="ProtNLM"/>
    </source>
</evidence>
<dbReference type="InterPro" id="IPR025662">
    <property type="entry name" value="Sigma_54_int_dom_ATP-bd_1"/>
</dbReference>
<name>A0A1F6WZY1_9BACT</name>
<evidence type="ECO:0000256" key="4">
    <source>
        <dbReference type="SAM" id="Phobius"/>
    </source>
</evidence>
<evidence type="ECO:0000256" key="1">
    <source>
        <dbReference type="ARBA" id="ARBA00022741"/>
    </source>
</evidence>
<dbReference type="Pfam" id="PF10431">
    <property type="entry name" value="ClpB_D2-small"/>
    <property type="match status" value="1"/>
</dbReference>
<dbReference type="Pfam" id="PF07724">
    <property type="entry name" value="AAA_2"/>
    <property type="match status" value="1"/>
</dbReference>
<dbReference type="InterPro" id="IPR001270">
    <property type="entry name" value="ClpA/B"/>
</dbReference>
<evidence type="ECO:0000259" key="6">
    <source>
        <dbReference type="SMART" id="SM01086"/>
    </source>
</evidence>
<keyword evidence="3" id="KW-0143">Chaperone</keyword>
<dbReference type="InterPro" id="IPR050130">
    <property type="entry name" value="ClpA_ClpB"/>
</dbReference>
<dbReference type="PANTHER" id="PTHR11638">
    <property type="entry name" value="ATP-DEPENDENT CLP PROTEASE"/>
    <property type="match status" value="1"/>
</dbReference>
<keyword evidence="4" id="KW-0812">Transmembrane</keyword>
<dbReference type="InterPro" id="IPR003959">
    <property type="entry name" value="ATPase_AAA_core"/>
</dbReference>
<dbReference type="PRINTS" id="PR00300">
    <property type="entry name" value="CLPPROTEASEA"/>
</dbReference>
<dbReference type="SMART" id="SM01086">
    <property type="entry name" value="ClpB_D2-small"/>
    <property type="match status" value="1"/>
</dbReference>
<evidence type="ECO:0000259" key="5">
    <source>
        <dbReference type="SMART" id="SM00382"/>
    </source>
</evidence>
<feature type="transmembrane region" description="Helical" evidence="4">
    <location>
        <begin position="12"/>
        <end position="29"/>
    </location>
</feature>
<dbReference type="CDD" id="cd19499">
    <property type="entry name" value="RecA-like_ClpB_Hsp104-like"/>
    <property type="match status" value="1"/>
</dbReference>
<keyword evidence="4" id="KW-1133">Transmembrane helix</keyword>
<keyword evidence="2" id="KW-0067">ATP-binding</keyword>
<evidence type="ECO:0000256" key="2">
    <source>
        <dbReference type="ARBA" id="ARBA00022840"/>
    </source>
</evidence>
<dbReference type="GO" id="GO:0016887">
    <property type="term" value="F:ATP hydrolysis activity"/>
    <property type="evidence" value="ECO:0007669"/>
    <property type="project" value="InterPro"/>
</dbReference>
<dbReference type="SMART" id="SM00382">
    <property type="entry name" value="AAA"/>
    <property type="match status" value="2"/>
</dbReference>